<dbReference type="AlphaFoldDB" id="A0A1S6J5B7"/>
<evidence type="ECO:0000313" key="2">
    <source>
        <dbReference type="Proteomes" id="UP000189443"/>
    </source>
</evidence>
<evidence type="ECO:0000313" key="1">
    <source>
        <dbReference type="EMBL" id="AQS66891.1"/>
    </source>
</evidence>
<organism evidence="1 2">
    <name type="scientific">Streptomyces pactum</name>
    <dbReference type="NCBI Taxonomy" id="68249"/>
    <lineage>
        <taxon>Bacteria</taxon>
        <taxon>Bacillati</taxon>
        <taxon>Actinomycetota</taxon>
        <taxon>Actinomycetes</taxon>
        <taxon>Kitasatosporales</taxon>
        <taxon>Streptomycetaceae</taxon>
        <taxon>Streptomyces</taxon>
    </lineage>
</organism>
<reference evidence="1 2" key="1">
    <citation type="submission" date="2017-02" db="EMBL/GenBank/DDBJ databases">
        <title>Streptomyces pactum ACT12 Genome sequencing and assembly.</title>
        <authorList>
            <person name="Xue Q."/>
            <person name="Yan X."/>
            <person name="Jia L."/>
            <person name="Yan H."/>
        </authorList>
    </citation>
    <scope>NUCLEOTIDE SEQUENCE [LARGE SCALE GENOMIC DNA]</scope>
    <source>
        <strain evidence="1 2">ACT12</strain>
    </source>
</reference>
<dbReference type="OrthoDB" id="9981640at2"/>
<accession>A0A1S6J5B7</accession>
<dbReference type="EMBL" id="CP019724">
    <property type="protein sequence ID" value="AQS66891.1"/>
    <property type="molecule type" value="Genomic_DNA"/>
</dbReference>
<keyword evidence="2" id="KW-1185">Reference proteome</keyword>
<dbReference type="KEGG" id="spac:B1H29_08110"/>
<name>A0A1S6J5B7_9ACTN</name>
<sequence>MADELVLRAHDFIDTCDVAGIPTGVKEGITGLGGSLYALTCCLQHELDLTALSHGSVRPHIVRGCFGA</sequence>
<dbReference type="Proteomes" id="UP000189443">
    <property type="component" value="Chromosome"/>
</dbReference>
<gene>
    <name evidence="1" type="ORF">B1H29_08110</name>
</gene>
<dbReference type="RefSeq" id="WP_055419589.1">
    <property type="nucleotide sequence ID" value="NZ_CP019724.1"/>
</dbReference>
<protein>
    <submittedName>
        <fullName evidence="1">Uncharacterized protein</fullName>
    </submittedName>
</protein>
<proteinExistence type="predicted"/>